<reference evidence="3 4" key="1">
    <citation type="journal article" date="2013" name="BMC Genomics">
        <title>Reconstruction of the lipid metabolism for the microalga Monoraphidium neglectum from its genome sequence reveals characteristics suitable for biofuel production.</title>
        <authorList>
            <person name="Bogen C."/>
            <person name="Al-Dilaimi A."/>
            <person name="Albersmeier A."/>
            <person name="Wichmann J."/>
            <person name="Grundmann M."/>
            <person name="Rupp O."/>
            <person name="Lauersen K.J."/>
            <person name="Blifernez-Klassen O."/>
            <person name="Kalinowski J."/>
            <person name="Goesmann A."/>
            <person name="Mussgnug J.H."/>
            <person name="Kruse O."/>
        </authorList>
    </citation>
    <scope>NUCLEOTIDE SEQUENCE [LARGE SCALE GENOMIC DNA]</scope>
    <source>
        <strain evidence="3 4">SAG 48.87</strain>
    </source>
</reference>
<feature type="coiled-coil region" evidence="1">
    <location>
        <begin position="64"/>
        <end position="91"/>
    </location>
</feature>
<dbReference type="Proteomes" id="UP000054498">
    <property type="component" value="Unassembled WGS sequence"/>
</dbReference>
<feature type="compositionally biased region" description="Gly residues" evidence="2">
    <location>
        <begin position="151"/>
        <end position="166"/>
    </location>
</feature>
<dbReference type="GeneID" id="25742212"/>
<dbReference type="EMBL" id="KK102120">
    <property type="protein sequence ID" value="KIY98624.1"/>
    <property type="molecule type" value="Genomic_DNA"/>
</dbReference>
<name>A0A0D2M582_9CHLO</name>
<keyword evidence="4" id="KW-1185">Reference proteome</keyword>
<gene>
    <name evidence="3" type="ORF">MNEG_9337</name>
</gene>
<evidence type="ECO:0000256" key="2">
    <source>
        <dbReference type="SAM" id="MobiDB-lite"/>
    </source>
</evidence>
<keyword evidence="1" id="KW-0175">Coiled coil</keyword>
<evidence type="ECO:0000313" key="4">
    <source>
        <dbReference type="Proteomes" id="UP000054498"/>
    </source>
</evidence>
<proteinExistence type="predicted"/>
<feature type="region of interest" description="Disordered" evidence="2">
    <location>
        <begin position="119"/>
        <end position="166"/>
    </location>
</feature>
<evidence type="ECO:0000256" key="1">
    <source>
        <dbReference type="SAM" id="Coils"/>
    </source>
</evidence>
<organism evidence="3 4">
    <name type="scientific">Monoraphidium neglectum</name>
    <dbReference type="NCBI Taxonomy" id="145388"/>
    <lineage>
        <taxon>Eukaryota</taxon>
        <taxon>Viridiplantae</taxon>
        <taxon>Chlorophyta</taxon>
        <taxon>core chlorophytes</taxon>
        <taxon>Chlorophyceae</taxon>
        <taxon>CS clade</taxon>
        <taxon>Sphaeropleales</taxon>
        <taxon>Selenastraceae</taxon>
        <taxon>Monoraphidium</taxon>
    </lineage>
</organism>
<dbReference type="RefSeq" id="XP_013897644.1">
    <property type="nucleotide sequence ID" value="XM_014042190.1"/>
</dbReference>
<dbReference type="AlphaFoldDB" id="A0A0D2M582"/>
<sequence length="456" mass="45926">MLSAAVTELQMEVTCKEEQVRVIRAVLETQSPSELPGQLAAAQQDGAELRASLARQQIQQEDAARIAAQQLAQLAAALAEANARLKAAGARPVPAPRGCVAAAGPACDVAADQQLLSPAPLRERGSPDPSEGPPTPLSPGQSPMLLRQARGSGGGSSGGSGGGGGVAVRSSWSCSPSAARLAPVRCCSPIGCDKRLGGKEMDEEDAPCSPRSDLSGPTFGGVGGCGDEPGTSGFGFAACGRCSSPGAVVAGARARASAAFSGRLARDNPLFRCSMESRRLGRSTTGGGYAGCSAVSLSSLDAGSMLRASMASLDDLRGSIAGGGAAAFGLAKAQLEIQLAQAQQRVGSMQSSAGTAGHQAAGAQARLRAGVRCLESLHSLLKGALEQAGSSGLVDKQALRARLSAAVEDLARMAKFQREMGGCLDMLRLLLQKMASGTLDADGEDSNAEADAAASQ</sequence>
<dbReference type="OrthoDB" id="10674600at2759"/>
<evidence type="ECO:0000313" key="3">
    <source>
        <dbReference type="EMBL" id="KIY98624.1"/>
    </source>
</evidence>
<protein>
    <submittedName>
        <fullName evidence="3">Uncharacterized protein</fullName>
    </submittedName>
</protein>
<dbReference type="KEGG" id="mng:MNEG_9337"/>
<accession>A0A0D2M582</accession>